<dbReference type="AlphaFoldDB" id="A0AA39N4K2"/>
<evidence type="ECO:0000313" key="2">
    <source>
        <dbReference type="Proteomes" id="UP001175211"/>
    </source>
</evidence>
<protein>
    <submittedName>
        <fullName evidence="1">Uncharacterized protein</fullName>
    </submittedName>
</protein>
<organism evidence="1 2">
    <name type="scientific">Armillaria tabescens</name>
    <name type="common">Ringless honey mushroom</name>
    <name type="synonym">Agaricus tabescens</name>
    <dbReference type="NCBI Taxonomy" id="1929756"/>
    <lineage>
        <taxon>Eukaryota</taxon>
        <taxon>Fungi</taxon>
        <taxon>Dikarya</taxon>
        <taxon>Basidiomycota</taxon>
        <taxon>Agaricomycotina</taxon>
        <taxon>Agaricomycetes</taxon>
        <taxon>Agaricomycetidae</taxon>
        <taxon>Agaricales</taxon>
        <taxon>Marasmiineae</taxon>
        <taxon>Physalacriaceae</taxon>
        <taxon>Desarmillaria</taxon>
    </lineage>
</organism>
<comment type="caution">
    <text evidence="1">The sequence shown here is derived from an EMBL/GenBank/DDBJ whole genome shotgun (WGS) entry which is preliminary data.</text>
</comment>
<dbReference type="GeneID" id="85365822"/>
<dbReference type="RefSeq" id="XP_060329981.1">
    <property type="nucleotide sequence ID" value="XM_060482274.1"/>
</dbReference>
<dbReference type="Proteomes" id="UP001175211">
    <property type="component" value="Unassembled WGS sequence"/>
</dbReference>
<sequence length="450" mass="50796">MSLRSPLITRSSSAEGVRKLHQLYKTTFQQDVPIADKSNHLRVFLAICNTIGFEQDQLDHLRETFPSLSQVIWEDVASIANLDPAKGREQVKHAPVRFDVRLSMDLILRMKEDHCVALEIYKLPEWHTETAEHLHLTSYMIRGILALFGSLILSSAERIVPPRDTSSGGTIEVPLRLYNGLTLLVVEYEFRVLPQNRKQILAHLLAKLVAAAALNRQQGYTFNVHGMVTDLKETIWYTYNPRSGKFHVRGHVEIGGCNKTPEGLPVRESVAFMQKMALVTRFTLALLLEGYHDYLEETLAKYQLPPSVISLYLETLHLAEWDAHAYETYMRTKVSLPSDNTIVALTPRQRLIAVMHTYLSHLNFDLTSDSKPTRLVLQDGDGENVVGGTLWYTIPGLNTLRCALEASPYVVSDQPLNALNCYIRMDYVPSGETPFSNPVRIVSSLHTCAS</sequence>
<keyword evidence="2" id="KW-1185">Reference proteome</keyword>
<reference evidence="1" key="1">
    <citation type="submission" date="2023-06" db="EMBL/GenBank/DDBJ databases">
        <authorList>
            <consortium name="Lawrence Berkeley National Laboratory"/>
            <person name="Ahrendt S."/>
            <person name="Sahu N."/>
            <person name="Indic B."/>
            <person name="Wong-Bajracharya J."/>
            <person name="Merenyi Z."/>
            <person name="Ke H.-M."/>
            <person name="Monk M."/>
            <person name="Kocsube S."/>
            <person name="Drula E."/>
            <person name="Lipzen A."/>
            <person name="Balint B."/>
            <person name="Henrissat B."/>
            <person name="Andreopoulos B."/>
            <person name="Martin F.M."/>
            <person name="Harder C.B."/>
            <person name="Rigling D."/>
            <person name="Ford K.L."/>
            <person name="Foster G.D."/>
            <person name="Pangilinan J."/>
            <person name="Papanicolaou A."/>
            <person name="Barry K."/>
            <person name="LaButti K."/>
            <person name="Viragh M."/>
            <person name="Koriabine M."/>
            <person name="Yan M."/>
            <person name="Riley R."/>
            <person name="Champramary S."/>
            <person name="Plett K.L."/>
            <person name="Tsai I.J."/>
            <person name="Slot J."/>
            <person name="Sipos G."/>
            <person name="Plett J."/>
            <person name="Nagy L.G."/>
            <person name="Grigoriev I.V."/>
        </authorList>
    </citation>
    <scope>NUCLEOTIDE SEQUENCE</scope>
    <source>
        <strain evidence="1">CCBAS 213</strain>
    </source>
</reference>
<accession>A0AA39N4K2</accession>
<evidence type="ECO:0000313" key="1">
    <source>
        <dbReference type="EMBL" id="KAK0457682.1"/>
    </source>
</evidence>
<proteinExistence type="predicted"/>
<gene>
    <name evidence="1" type="ORF">EV420DRAFT_473370</name>
</gene>
<dbReference type="EMBL" id="JAUEPS010000020">
    <property type="protein sequence ID" value="KAK0457682.1"/>
    <property type="molecule type" value="Genomic_DNA"/>
</dbReference>
<name>A0AA39N4K2_ARMTA</name>